<protein>
    <submittedName>
        <fullName evidence="2">Uncharacterized protein</fullName>
    </submittedName>
</protein>
<gene>
    <name evidence="2" type="ORF">PV383_18085</name>
</gene>
<evidence type="ECO:0000256" key="1">
    <source>
        <dbReference type="SAM" id="MobiDB-lite"/>
    </source>
</evidence>
<dbReference type="Proteomes" id="UP001282474">
    <property type="component" value="Unassembled WGS sequence"/>
</dbReference>
<evidence type="ECO:0000313" key="2">
    <source>
        <dbReference type="EMBL" id="MDX3039070.1"/>
    </source>
</evidence>
<keyword evidence="3" id="KW-1185">Reference proteome</keyword>
<comment type="caution">
    <text evidence="2">The sequence shown here is derived from an EMBL/GenBank/DDBJ whole genome shotgun (WGS) entry which is preliminary data.</text>
</comment>
<name>A0ABU4MNN7_9ACTN</name>
<accession>A0ABU4MNN7</accession>
<dbReference type="RefSeq" id="WP_045556204.1">
    <property type="nucleotide sequence ID" value="NZ_JABXWF010000013.1"/>
</dbReference>
<proteinExistence type="predicted"/>
<organism evidence="2 3">
    <name type="scientific">Streptomyces caniscabiei</name>
    <dbReference type="NCBI Taxonomy" id="2746961"/>
    <lineage>
        <taxon>Bacteria</taxon>
        <taxon>Bacillati</taxon>
        <taxon>Actinomycetota</taxon>
        <taxon>Actinomycetes</taxon>
        <taxon>Kitasatosporales</taxon>
        <taxon>Streptomycetaceae</taxon>
        <taxon>Streptomyces</taxon>
    </lineage>
</organism>
<dbReference type="EMBL" id="JARAWJ010000012">
    <property type="protein sequence ID" value="MDX3039070.1"/>
    <property type="molecule type" value="Genomic_DNA"/>
</dbReference>
<sequence>MERRDTIMDIDYGHFYVTERVEGGFERLDGEPDFASGRPVLLTPGQVTVVSCVQSHNALVTLIGTESEEDLPELGEGWALLDTVEYRPLYGGRMELWGCTTGQSKPPVHLDLPTSRTHLVRVYAKGREDADQRFVESLGRHEVLHEGLEEYTIVFTPTGWQEPPQPDEELLRDPFLLDPRTGRRRMGSPYKAAREYARRQSSAEAHTGELSADADS</sequence>
<feature type="region of interest" description="Disordered" evidence="1">
    <location>
        <begin position="158"/>
        <end position="216"/>
    </location>
</feature>
<evidence type="ECO:0000313" key="3">
    <source>
        <dbReference type="Proteomes" id="UP001282474"/>
    </source>
</evidence>
<reference evidence="2 3" key="1">
    <citation type="journal article" date="2023" name="Microb. Genom.">
        <title>Mesoterricola silvestris gen. nov., sp. nov., Mesoterricola sediminis sp. nov., Geothrix oryzae sp. nov., Geothrix edaphica sp. nov., Geothrix rubra sp. nov., and Geothrix limicola sp. nov., six novel members of Acidobacteriota isolated from soils.</title>
        <authorList>
            <person name="Weisberg A.J."/>
            <person name="Pearce E."/>
            <person name="Kramer C.G."/>
            <person name="Chang J.H."/>
            <person name="Clarke C.R."/>
        </authorList>
    </citation>
    <scope>NUCLEOTIDE SEQUENCE [LARGE SCALE GENOMIC DNA]</scope>
    <source>
        <strain evidence="2 3">NE20-4-1</strain>
    </source>
</reference>